<dbReference type="InterPro" id="IPR050109">
    <property type="entry name" value="HTH-type_TetR-like_transc_reg"/>
</dbReference>
<dbReference type="InterPro" id="IPR001647">
    <property type="entry name" value="HTH_TetR"/>
</dbReference>
<dbReference type="RefSeq" id="WP_131498292.1">
    <property type="nucleotide sequence ID" value="NZ_SJKC01000003.1"/>
</dbReference>
<dbReference type="InterPro" id="IPR039538">
    <property type="entry name" value="BetI_C"/>
</dbReference>
<dbReference type="AlphaFoldDB" id="A0A4R0ITL6"/>
<keyword evidence="1" id="KW-0678">Repressor</keyword>
<evidence type="ECO:0000313" key="7">
    <source>
        <dbReference type="EMBL" id="TCC36467.1"/>
    </source>
</evidence>
<feature type="domain" description="HTH tetR-type" evidence="6">
    <location>
        <begin position="8"/>
        <end position="68"/>
    </location>
</feature>
<dbReference type="Proteomes" id="UP000294225">
    <property type="component" value="Unassembled WGS sequence"/>
</dbReference>
<dbReference type="Pfam" id="PF13977">
    <property type="entry name" value="TetR_C_6"/>
    <property type="match status" value="1"/>
</dbReference>
<evidence type="ECO:0000256" key="5">
    <source>
        <dbReference type="PROSITE-ProRule" id="PRU00335"/>
    </source>
</evidence>
<dbReference type="SUPFAM" id="SSF46689">
    <property type="entry name" value="Homeodomain-like"/>
    <property type="match status" value="1"/>
</dbReference>
<evidence type="ECO:0000256" key="2">
    <source>
        <dbReference type="ARBA" id="ARBA00023015"/>
    </source>
</evidence>
<keyword evidence="4" id="KW-0804">Transcription</keyword>
<dbReference type="PROSITE" id="PS50977">
    <property type="entry name" value="HTH_TETR_2"/>
    <property type="match status" value="1"/>
</dbReference>
<dbReference type="GO" id="GO:0000976">
    <property type="term" value="F:transcription cis-regulatory region binding"/>
    <property type="evidence" value="ECO:0007669"/>
    <property type="project" value="TreeGrafter"/>
</dbReference>
<keyword evidence="2" id="KW-0805">Transcription regulation</keyword>
<dbReference type="InterPro" id="IPR009057">
    <property type="entry name" value="Homeodomain-like_sf"/>
</dbReference>
<dbReference type="EMBL" id="SJKC01000003">
    <property type="protein sequence ID" value="TCC36467.1"/>
    <property type="molecule type" value="Genomic_DNA"/>
</dbReference>
<proteinExistence type="predicted"/>
<reference evidence="7 8" key="1">
    <citation type="submission" date="2019-02" db="EMBL/GenBank/DDBJ databases">
        <title>Kribbella capetownensis sp. nov. and Kribbella speibonae sp. nov., isolated from soil.</title>
        <authorList>
            <person name="Curtis S.M."/>
            <person name="Norton I."/>
            <person name="Everest G.J."/>
            <person name="Meyers P.R."/>
        </authorList>
    </citation>
    <scope>NUCLEOTIDE SEQUENCE [LARGE SCALE GENOMIC DNA]</scope>
    <source>
        <strain evidence="7 8">YM55</strain>
    </source>
</reference>
<protein>
    <submittedName>
        <fullName evidence="7">TetR family transcriptional regulator</fullName>
    </submittedName>
</protein>
<dbReference type="GO" id="GO:0003700">
    <property type="term" value="F:DNA-binding transcription factor activity"/>
    <property type="evidence" value="ECO:0007669"/>
    <property type="project" value="TreeGrafter"/>
</dbReference>
<dbReference type="InterPro" id="IPR036271">
    <property type="entry name" value="Tet_transcr_reg_TetR-rel_C_sf"/>
</dbReference>
<name>A0A4R0ITL6_9ACTN</name>
<sequence length="194" mass="22007">MPKQVDAALRREEILAAAYRVLQDEGLAGISFRSVATRMGGSATLVTHYYASRQALVDDLVVFSLNRWREDLEALETGVNDPQKRLRILLEWLVPVSPEGLREERVRLNLLANHYHDSDTQAMLRQWDRHTRSVVRKHLQPLIAKENLEDAVEILTLTLDGISLSVVESPSAWPRRRQLKALEIQLSLLGLGGK</sequence>
<dbReference type="Pfam" id="PF00440">
    <property type="entry name" value="TetR_N"/>
    <property type="match status" value="1"/>
</dbReference>
<accession>A0A4R0ITL6</accession>
<organism evidence="7 8">
    <name type="scientific">Kribbella speibonae</name>
    <dbReference type="NCBI Taxonomy" id="1572660"/>
    <lineage>
        <taxon>Bacteria</taxon>
        <taxon>Bacillati</taxon>
        <taxon>Actinomycetota</taxon>
        <taxon>Actinomycetes</taxon>
        <taxon>Propionibacteriales</taxon>
        <taxon>Kribbellaceae</taxon>
        <taxon>Kribbella</taxon>
    </lineage>
</organism>
<evidence type="ECO:0000256" key="3">
    <source>
        <dbReference type="ARBA" id="ARBA00023125"/>
    </source>
</evidence>
<evidence type="ECO:0000256" key="1">
    <source>
        <dbReference type="ARBA" id="ARBA00022491"/>
    </source>
</evidence>
<evidence type="ECO:0000256" key="4">
    <source>
        <dbReference type="ARBA" id="ARBA00023163"/>
    </source>
</evidence>
<gene>
    <name evidence="7" type="ORF">E0H92_27955</name>
</gene>
<dbReference type="PANTHER" id="PTHR30055">
    <property type="entry name" value="HTH-TYPE TRANSCRIPTIONAL REGULATOR RUTR"/>
    <property type="match status" value="1"/>
</dbReference>
<dbReference type="Gene3D" id="1.10.357.10">
    <property type="entry name" value="Tetracycline Repressor, domain 2"/>
    <property type="match status" value="1"/>
</dbReference>
<dbReference type="SUPFAM" id="SSF48498">
    <property type="entry name" value="Tetracyclin repressor-like, C-terminal domain"/>
    <property type="match status" value="1"/>
</dbReference>
<comment type="caution">
    <text evidence="7">The sequence shown here is derived from an EMBL/GenBank/DDBJ whole genome shotgun (WGS) entry which is preliminary data.</text>
</comment>
<feature type="DNA-binding region" description="H-T-H motif" evidence="5">
    <location>
        <begin position="31"/>
        <end position="50"/>
    </location>
</feature>
<evidence type="ECO:0000313" key="8">
    <source>
        <dbReference type="Proteomes" id="UP000294225"/>
    </source>
</evidence>
<evidence type="ECO:0000259" key="6">
    <source>
        <dbReference type="PROSITE" id="PS50977"/>
    </source>
</evidence>
<keyword evidence="3 5" id="KW-0238">DNA-binding</keyword>
<dbReference type="PANTHER" id="PTHR30055:SF234">
    <property type="entry name" value="HTH-TYPE TRANSCRIPTIONAL REGULATOR BETI"/>
    <property type="match status" value="1"/>
</dbReference>